<organism evidence="1 2">
    <name type="scientific">Alternaria tenuissima</name>
    <dbReference type="NCBI Taxonomy" id="119927"/>
    <lineage>
        <taxon>Eukaryota</taxon>
        <taxon>Fungi</taxon>
        <taxon>Dikarya</taxon>
        <taxon>Ascomycota</taxon>
        <taxon>Pezizomycotina</taxon>
        <taxon>Dothideomycetes</taxon>
        <taxon>Pleosporomycetidae</taxon>
        <taxon>Pleosporales</taxon>
        <taxon>Pleosporineae</taxon>
        <taxon>Pleosporaceae</taxon>
        <taxon>Alternaria</taxon>
        <taxon>Alternaria sect. Alternaria</taxon>
        <taxon>Alternaria alternata complex</taxon>
    </lineage>
</organism>
<dbReference type="EMBL" id="PDXF01000194">
    <property type="protein sequence ID" value="RYN85235.1"/>
    <property type="molecule type" value="Genomic_DNA"/>
</dbReference>
<keyword evidence="2" id="KW-1185">Reference proteome</keyword>
<comment type="caution">
    <text evidence="1">The sequence shown here is derived from an EMBL/GenBank/DDBJ whole genome shotgun (WGS) entry which is preliminary data.</text>
</comment>
<evidence type="ECO:0000313" key="2">
    <source>
        <dbReference type="Proteomes" id="UP000293195"/>
    </source>
</evidence>
<sequence length="136" mass="15259">MGNRFYHDDPSMTKSYINVLFHASALPNGERMDVVPAAVLRLLKALSTLFDETSRSYLGHLDITESYMCHMRSTDGASISKTTKVALNTAMHLPKNLCMIEPPRACMAISNDNDEGTYECWRREVRRIESNDAGDG</sequence>
<proteinExistence type="predicted"/>
<evidence type="ECO:0000313" key="1">
    <source>
        <dbReference type="EMBL" id="RYN85235.1"/>
    </source>
</evidence>
<dbReference type="Proteomes" id="UP000293195">
    <property type="component" value="Unassembled WGS sequence"/>
</dbReference>
<protein>
    <submittedName>
        <fullName evidence="1">Uncharacterized protein</fullName>
    </submittedName>
</protein>
<name>A0ABY0FRL2_9PLEO</name>
<accession>A0ABY0FRL2</accession>
<gene>
    <name evidence="1" type="ORF">AA0119_g13274</name>
</gene>
<reference evidence="2" key="1">
    <citation type="journal article" date="2019" name="bioRxiv">
        <title>Genomics, evolutionary history and diagnostics of the Alternaria alternata species group including apple and Asian pear pathotypes.</title>
        <authorList>
            <person name="Armitage A.D."/>
            <person name="Cockerton H.M."/>
            <person name="Sreenivasaprasad S."/>
            <person name="Woodhall J.W."/>
            <person name="Lane C.R."/>
            <person name="Harrison R.J."/>
            <person name="Clarkson J.P."/>
        </authorList>
    </citation>
    <scope>NUCLEOTIDE SEQUENCE [LARGE SCALE GENOMIC DNA]</scope>
    <source>
        <strain evidence="2">FERA 635</strain>
    </source>
</reference>